<evidence type="ECO:0000313" key="2">
    <source>
        <dbReference type="EMBL" id="MBX53183.1"/>
    </source>
</evidence>
<evidence type="ECO:0000256" key="1">
    <source>
        <dbReference type="SAM" id="Phobius"/>
    </source>
</evidence>
<accession>A0A2P2PEN2</accession>
<dbReference type="EMBL" id="GGEC01072699">
    <property type="protein sequence ID" value="MBX53183.1"/>
    <property type="molecule type" value="Transcribed_RNA"/>
</dbReference>
<protein>
    <submittedName>
        <fullName evidence="2">Uncharacterized protein</fullName>
    </submittedName>
</protein>
<sequence>MVRLTLPVMLFNAVGLYLILLAQYFRWSYFKFSPSSMAVRSKQTNVQSKLEKTARIIRFGHFDTVLSVLSESLSFLVR</sequence>
<feature type="transmembrane region" description="Helical" evidence="1">
    <location>
        <begin position="6"/>
        <end position="25"/>
    </location>
</feature>
<dbReference type="AlphaFoldDB" id="A0A2P2PEN2"/>
<proteinExistence type="predicted"/>
<keyword evidence="1" id="KW-1133">Transmembrane helix</keyword>
<name>A0A2P2PEN2_RHIMU</name>
<keyword evidence="1" id="KW-0812">Transmembrane</keyword>
<keyword evidence="1" id="KW-0472">Membrane</keyword>
<organism evidence="2">
    <name type="scientific">Rhizophora mucronata</name>
    <name type="common">Asiatic mangrove</name>
    <dbReference type="NCBI Taxonomy" id="61149"/>
    <lineage>
        <taxon>Eukaryota</taxon>
        <taxon>Viridiplantae</taxon>
        <taxon>Streptophyta</taxon>
        <taxon>Embryophyta</taxon>
        <taxon>Tracheophyta</taxon>
        <taxon>Spermatophyta</taxon>
        <taxon>Magnoliopsida</taxon>
        <taxon>eudicotyledons</taxon>
        <taxon>Gunneridae</taxon>
        <taxon>Pentapetalae</taxon>
        <taxon>rosids</taxon>
        <taxon>fabids</taxon>
        <taxon>Malpighiales</taxon>
        <taxon>Rhizophoraceae</taxon>
        <taxon>Rhizophora</taxon>
    </lineage>
</organism>
<reference evidence="2" key="1">
    <citation type="submission" date="2018-02" db="EMBL/GenBank/DDBJ databases">
        <title>Rhizophora mucronata_Transcriptome.</title>
        <authorList>
            <person name="Meera S.P."/>
            <person name="Sreeshan A."/>
            <person name="Augustine A."/>
        </authorList>
    </citation>
    <scope>NUCLEOTIDE SEQUENCE</scope>
    <source>
        <tissue evidence="2">Leaf</tissue>
    </source>
</reference>